<proteinExistence type="inferred from homology"/>
<comment type="similarity">
    <text evidence="1">Belongs to the mab-21 family.</text>
</comment>
<sequence>MADPFTIHMHNVSKLLSKELHLSRINSNFISLFKTRAKIFDFMFCFDQLQYIHGGSVSEGTKTDTSDIDQMFVFSNVIVCTTERDIANTEGHVFMLDTSASRPGYGRLRLLKKYIEPIAPDQLSSYHMKTIVFWQSEETCLSMWNEENLIHCIIECLKMLAICLEQGVLEHYFHRKRNLLQYKFEMESEKVSVLQTIEDFQRNPLLYVLNCLPESKSRGLLLEAWNRHEGCLSKFMESTKNISYLNDEFEETKFITDVMHRYIILSGLFVNIASDHQPLEEALPQLKALEETHRTDVDSYVWEKALKFFKYRVGMELWKKSLKTAEDPGNNHLVAENLMISACDIDSLSGPLYLATYFLATGQFSKSNKIVQAALLQEGRLGYSGSCSNTVGIELKGDGRALQVSYVPIYPSTEQKIIPAYDVVYASRDLSCVPYPMKFECAVLSDKLLDTFEIHPCVYAYFLLCVGHSLLSNMAAFKGSLHHFKQAVNETGGAASRYRGLSLLGYCHILDDNPEKAVRCFLESLQETYNLQGVVNAAVYHLLILLFTLMEGNKTNNDDVLYSRI</sequence>
<dbReference type="AlphaFoldDB" id="A0AAE0S5M9"/>
<dbReference type="InterPro" id="IPR046906">
    <property type="entry name" value="Mab-21_HhH/H2TH-like"/>
</dbReference>
<evidence type="ECO:0000259" key="2">
    <source>
        <dbReference type="Pfam" id="PF20266"/>
    </source>
</evidence>
<protein>
    <recommendedName>
        <fullName evidence="2">Mab-21-like HhH/H2TH-like domain-containing protein</fullName>
    </recommendedName>
</protein>
<reference evidence="3" key="1">
    <citation type="journal article" date="2021" name="Genome Biol. Evol.">
        <title>A High-Quality Reference Genome for a Parasitic Bivalve with Doubly Uniparental Inheritance (Bivalvia: Unionida).</title>
        <authorList>
            <person name="Smith C.H."/>
        </authorList>
    </citation>
    <scope>NUCLEOTIDE SEQUENCE</scope>
    <source>
        <strain evidence="3">CHS0354</strain>
    </source>
</reference>
<evidence type="ECO:0000313" key="4">
    <source>
        <dbReference type="Proteomes" id="UP001195483"/>
    </source>
</evidence>
<dbReference type="EMBL" id="JAEAOA010000270">
    <property type="protein sequence ID" value="KAK3585473.1"/>
    <property type="molecule type" value="Genomic_DNA"/>
</dbReference>
<evidence type="ECO:0000256" key="1">
    <source>
        <dbReference type="ARBA" id="ARBA00008307"/>
    </source>
</evidence>
<keyword evidence="4" id="KW-1185">Reference proteome</keyword>
<dbReference type="PANTHER" id="PTHR10656:SF42">
    <property type="entry name" value="CYCLIC GMP-AMP SYNTHASE-LIKE PROTEIN-RELATED"/>
    <property type="match status" value="1"/>
</dbReference>
<reference evidence="3" key="3">
    <citation type="submission" date="2023-05" db="EMBL/GenBank/DDBJ databases">
        <authorList>
            <person name="Smith C.H."/>
        </authorList>
    </citation>
    <scope>NUCLEOTIDE SEQUENCE</scope>
    <source>
        <strain evidence="3">CHS0354</strain>
        <tissue evidence="3">Mantle</tissue>
    </source>
</reference>
<evidence type="ECO:0000313" key="3">
    <source>
        <dbReference type="EMBL" id="KAK3585473.1"/>
    </source>
</evidence>
<accession>A0AAE0S5M9</accession>
<dbReference type="Gene3D" id="1.10.1410.40">
    <property type="match status" value="1"/>
</dbReference>
<gene>
    <name evidence="3" type="ORF">CHS0354_003322</name>
</gene>
<organism evidence="3 4">
    <name type="scientific">Potamilus streckersoni</name>
    <dbReference type="NCBI Taxonomy" id="2493646"/>
    <lineage>
        <taxon>Eukaryota</taxon>
        <taxon>Metazoa</taxon>
        <taxon>Spiralia</taxon>
        <taxon>Lophotrochozoa</taxon>
        <taxon>Mollusca</taxon>
        <taxon>Bivalvia</taxon>
        <taxon>Autobranchia</taxon>
        <taxon>Heteroconchia</taxon>
        <taxon>Palaeoheterodonta</taxon>
        <taxon>Unionida</taxon>
        <taxon>Unionoidea</taxon>
        <taxon>Unionidae</taxon>
        <taxon>Ambleminae</taxon>
        <taxon>Lampsilini</taxon>
        <taxon>Potamilus</taxon>
    </lineage>
</organism>
<dbReference type="Pfam" id="PF20266">
    <property type="entry name" value="Mab-21_C"/>
    <property type="match status" value="1"/>
</dbReference>
<name>A0AAE0S5M9_9BIVA</name>
<dbReference type="Proteomes" id="UP001195483">
    <property type="component" value="Unassembled WGS sequence"/>
</dbReference>
<dbReference type="PANTHER" id="PTHR10656">
    <property type="entry name" value="CELL FATE DETERMINING PROTEIN MAB21-RELATED"/>
    <property type="match status" value="1"/>
</dbReference>
<reference evidence="3" key="2">
    <citation type="journal article" date="2021" name="Genome Biol. Evol.">
        <title>Developing a high-quality reference genome for a parasitic bivalve with doubly uniparental inheritance (Bivalvia: Unionida).</title>
        <authorList>
            <person name="Smith C.H."/>
        </authorList>
    </citation>
    <scope>NUCLEOTIDE SEQUENCE</scope>
    <source>
        <strain evidence="3">CHS0354</strain>
        <tissue evidence="3">Mantle</tissue>
    </source>
</reference>
<comment type="caution">
    <text evidence="3">The sequence shown here is derived from an EMBL/GenBank/DDBJ whole genome shotgun (WGS) entry which is preliminary data.</text>
</comment>
<feature type="domain" description="Mab-21-like HhH/H2TH-like" evidence="2">
    <location>
        <begin position="108"/>
        <end position="189"/>
    </location>
</feature>